<accession>A0A8X7C711</accession>
<gene>
    <name evidence="1" type="ORF">TNIN_266761</name>
</gene>
<organism evidence="1 2">
    <name type="scientific">Trichonephila inaurata madagascariensis</name>
    <dbReference type="NCBI Taxonomy" id="2747483"/>
    <lineage>
        <taxon>Eukaryota</taxon>
        <taxon>Metazoa</taxon>
        <taxon>Ecdysozoa</taxon>
        <taxon>Arthropoda</taxon>
        <taxon>Chelicerata</taxon>
        <taxon>Arachnida</taxon>
        <taxon>Araneae</taxon>
        <taxon>Araneomorphae</taxon>
        <taxon>Entelegynae</taxon>
        <taxon>Araneoidea</taxon>
        <taxon>Nephilidae</taxon>
        <taxon>Trichonephila</taxon>
        <taxon>Trichonephila inaurata</taxon>
    </lineage>
</organism>
<comment type="caution">
    <text evidence="1">The sequence shown here is derived from an EMBL/GenBank/DDBJ whole genome shotgun (WGS) entry which is preliminary data.</text>
</comment>
<sequence>MNQDMSWKQTPCIESISLKTREGKDSEARGGLTFLFLSVFRPDSPPPPFLEHGRGVVGGAGKQLLVEEFDRGPKPRGSRCFCNDKSTTPSGEIFQLFFLTALRRKK</sequence>
<evidence type="ECO:0000313" key="1">
    <source>
        <dbReference type="EMBL" id="GFY59881.1"/>
    </source>
</evidence>
<keyword evidence="2" id="KW-1185">Reference proteome</keyword>
<proteinExistence type="predicted"/>
<dbReference type="AlphaFoldDB" id="A0A8X7C711"/>
<reference evidence="1" key="1">
    <citation type="submission" date="2020-08" db="EMBL/GenBank/DDBJ databases">
        <title>Multicomponent nature underlies the extraordinary mechanical properties of spider dragline silk.</title>
        <authorList>
            <person name="Kono N."/>
            <person name="Nakamura H."/>
            <person name="Mori M."/>
            <person name="Yoshida Y."/>
            <person name="Ohtoshi R."/>
            <person name="Malay A.D."/>
            <person name="Moran D.A.P."/>
            <person name="Tomita M."/>
            <person name="Numata K."/>
            <person name="Arakawa K."/>
        </authorList>
    </citation>
    <scope>NUCLEOTIDE SEQUENCE</scope>
</reference>
<dbReference type="EMBL" id="BMAV01012871">
    <property type="protein sequence ID" value="GFY59881.1"/>
    <property type="molecule type" value="Genomic_DNA"/>
</dbReference>
<protein>
    <submittedName>
        <fullName evidence="1">Uncharacterized protein</fullName>
    </submittedName>
</protein>
<name>A0A8X7C711_9ARAC</name>
<dbReference type="Proteomes" id="UP000886998">
    <property type="component" value="Unassembled WGS sequence"/>
</dbReference>
<evidence type="ECO:0000313" key="2">
    <source>
        <dbReference type="Proteomes" id="UP000886998"/>
    </source>
</evidence>